<dbReference type="AlphaFoldDB" id="A0A397SH33"/>
<gene>
    <name evidence="1" type="ORF">C1645_836447</name>
</gene>
<evidence type="ECO:0000313" key="1">
    <source>
        <dbReference type="EMBL" id="RIA81764.1"/>
    </source>
</evidence>
<dbReference type="Proteomes" id="UP000265703">
    <property type="component" value="Unassembled WGS sequence"/>
</dbReference>
<dbReference type="OrthoDB" id="2419059at2759"/>
<reference evidence="1 2" key="1">
    <citation type="submission" date="2018-06" db="EMBL/GenBank/DDBJ databases">
        <title>Comparative genomics reveals the genomic features of Rhizophagus irregularis, R. cerebriforme, R. diaphanum and Gigaspora rosea, and their symbiotic lifestyle signature.</title>
        <authorList>
            <person name="Morin E."/>
            <person name="San Clemente H."/>
            <person name="Chen E.C.H."/>
            <person name="De La Providencia I."/>
            <person name="Hainaut M."/>
            <person name="Kuo A."/>
            <person name="Kohler A."/>
            <person name="Murat C."/>
            <person name="Tang N."/>
            <person name="Roy S."/>
            <person name="Loubradou J."/>
            <person name="Henrissat B."/>
            <person name="Grigoriev I.V."/>
            <person name="Corradi N."/>
            <person name="Roux C."/>
            <person name="Martin F.M."/>
        </authorList>
    </citation>
    <scope>NUCLEOTIDE SEQUENCE [LARGE SCALE GENOMIC DNA]</scope>
    <source>
        <strain evidence="1 2">DAOM 227022</strain>
    </source>
</reference>
<comment type="caution">
    <text evidence="1">The sequence shown here is derived from an EMBL/GenBank/DDBJ whole genome shotgun (WGS) entry which is preliminary data.</text>
</comment>
<name>A0A397SH33_9GLOM</name>
<protein>
    <submittedName>
        <fullName evidence="1">Uncharacterized protein</fullName>
    </submittedName>
</protein>
<evidence type="ECO:0000313" key="2">
    <source>
        <dbReference type="Proteomes" id="UP000265703"/>
    </source>
</evidence>
<dbReference type="EMBL" id="QKYT01000747">
    <property type="protein sequence ID" value="RIA81764.1"/>
    <property type="molecule type" value="Genomic_DNA"/>
</dbReference>
<accession>A0A397SH33</accession>
<organism evidence="1 2">
    <name type="scientific">Glomus cerebriforme</name>
    <dbReference type="NCBI Taxonomy" id="658196"/>
    <lineage>
        <taxon>Eukaryota</taxon>
        <taxon>Fungi</taxon>
        <taxon>Fungi incertae sedis</taxon>
        <taxon>Mucoromycota</taxon>
        <taxon>Glomeromycotina</taxon>
        <taxon>Glomeromycetes</taxon>
        <taxon>Glomerales</taxon>
        <taxon>Glomeraceae</taxon>
        <taxon>Glomus</taxon>
    </lineage>
</organism>
<proteinExistence type="predicted"/>
<keyword evidence="2" id="KW-1185">Reference proteome</keyword>
<sequence length="352" mass="39542">MLSRKKTAKSVRVYQNNAIKKDPTGGHTTIKTLLYEEIKKTPEWGIDKYIGKKLIKNVSAYVKRHHPYIYNTNFLEQGEEKSARKTIREYLYRYILERDTDDSDLSDLEDKAGMTIEEQDEELGALIAIDEKELDYISLLEAKVDNPEIVDSVSKDLDDVIESLNKLGQKLSLIEPHLRSYVTGLKRLKFAFKNAVPLVGSRKVHFVETDDLFNQIDDASRDLMEKYVKEVPLSFTFPGMVDGKAYIIATVNLPRGSLVYNLPSEFKNFPVLIDYGTMRASTASDEYRKYQNLKPGISISDSELGGASSAPTGSSRVRLHLLAAIKSAPPENALSTGTLVALLNIKANMLVN</sequence>